<accession>A0AAE9ULT4</accession>
<dbReference type="Proteomes" id="UP001164948">
    <property type="component" value="Chromosome"/>
</dbReference>
<evidence type="ECO:0000313" key="1">
    <source>
        <dbReference type="EMBL" id="WAI92972.1"/>
    </source>
</evidence>
<dbReference type="EMBL" id="CP095081">
    <property type="protein sequence ID" value="WAI92972.1"/>
    <property type="molecule type" value="Genomic_DNA"/>
</dbReference>
<organism evidence="1 2">
    <name type="scientific">Streptococcus dysgalactiae</name>
    <dbReference type="NCBI Taxonomy" id="1334"/>
    <lineage>
        <taxon>Bacteria</taxon>
        <taxon>Bacillati</taxon>
        <taxon>Bacillota</taxon>
        <taxon>Bacilli</taxon>
        <taxon>Lactobacillales</taxon>
        <taxon>Streptococcaceae</taxon>
        <taxon>Streptococcus</taxon>
    </lineage>
</organism>
<evidence type="ECO:0000313" key="2">
    <source>
        <dbReference type="Proteomes" id="UP001164948"/>
    </source>
</evidence>
<dbReference type="AlphaFoldDB" id="A0AAE9ULT4"/>
<dbReference type="RefSeq" id="WP_129556339.1">
    <property type="nucleotide sequence ID" value="NZ_AP018726.1"/>
</dbReference>
<dbReference type="InterPro" id="IPR011664">
    <property type="entry name" value="Abi_system_AbiD/AbiF-like"/>
</dbReference>
<gene>
    <name evidence="1" type="ORF">MP619_10865</name>
</gene>
<sequence length="314" mass="36627">MEQKPFRTFEEQIAILKSRNLSFVNEDAAVDILSTYSYYEIINGYKEVGIARGENYRDGVTFEQLFNLFLMDKKIRSAIAIAINEIEAHLRTALSYTVAKHYSADQNEYLKRRYYEKGNTKKRQSQRTQLLNKCNKILNDSSQPYKHYREHHGNIPPWILVKGMTFGNLITFYKLQMPSIKTEVISLMTKIPEELVTDDLKDMMVNILYFLLAHRNNSAHVSRAYNFKTEKSKIRYTKAFHDRMKISKMEYDNGNGQNGLSTLAFALSWFQTHNSPVASFSFAVTQAIDEYLKLYPSDKGFIEKEIEGPFYIFV</sequence>
<reference evidence="1" key="1">
    <citation type="submission" date="2022-03" db="EMBL/GenBank/DDBJ databases">
        <title>Characterization and genomic analysis of a Streptococcus dysgalactiae associated with cultured channel catfish mortalities in China.</title>
        <authorList>
            <person name="Wang J."/>
            <person name="Geng Y."/>
        </authorList>
    </citation>
    <scope>NUCLEOTIDE SEQUENCE</scope>
    <source>
        <strain evidence="1">WJ001</strain>
    </source>
</reference>
<name>A0AAE9ULT4_STRDY</name>
<proteinExistence type="predicted"/>
<protein>
    <submittedName>
        <fullName evidence="1">Abi family protein</fullName>
    </submittedName>
</protein>
<dbReference type="Pfam" id="PF07751">
    <property type="entry name" value="Abi_2"/>
    <property type="match status" value="1"/>
</dbReference>